<feature type="domain" description="K Homology" evidence="4">
    <location>
        <begin position="53"/>
        <end position="124"/>
    </location>
</feature>
<feature type="compositionally biased region" description="Low complexity" evidence="3">
    <location>
        <begin position="167"/>
        <end position="178"/>
    </location>
</feature>
<dbReference type="PANTHER" id="PTHR10288">
    <property type="entry name" value="KH DOMAIN CONTAINING RNA BINDING PROTEIN"/>
    <property type="match status" value="1"/>
</dbReference>
<dbReference type="InterPro" id="IPR036612">
    <property type="entry name" value="KH_dom_type_1_sf"/>
</dbReference>
<gene>
    <name evidence="5" type="ORF">SVUK_LOCUS6653</name>
</gene>
<proteinExistence type="predicted"/>
<keyword evidence="6" id="KW-1185">Reference proteome</keyword>
<sequence length="257" mass="27768">MYHFQKNAIITVNSCFCQGIDACMPTIANRAHFSFLFALSLYVSFLKTQNEKDKCTIRLLVHQSHAGALIGRQGGKIKELRDRTNARIKVFQQCCPQSTDRICMLSGDDRNVLDAVEQIVEELKQIPIKGPVNPYTSFNYDPAMAPDYGGFSPAFPTSGRGGPPISPFSGGPRRSLGAPLPPMRGGGGLGGPDMRYDRGIGRDYDAGPYGGPIGGPPQYGGGGGLYGGYPGQNAIQTTQVSTFCNYSDNLLSFFEFC</sequence>
<dbReference type="SMART" id="SM00322">
    <property type="entry name" value="KH"/>
    <property type="match status" value="1"/>
</dbReference>
<name>A0A3P7KLC1_STRVU</name>
<reference evidence="5 6" key="1">
    <citation type="submission" date="2018-11" db="EMBL/GenBank/DDBJ databases">
        <authorList>
            <consortium name="Pathogen Informatics"/>
        </authorList>
    </citation>
    <scope>NUCLEOTIDE SEQUENCE [LARGE SCALE GENOMIC DNA]</scope>
</reference>
<evidence type="ECO:0000256" key="1">
    <source>
        <dbReference type="ARBA" id="ARBA00022737"/>
    </source>
</evidence>
<feature type="region of interest" description="Disordered" evidence="3">
    <location>
        <begin position="159"/>
        <end position="190"/>
    </location>
</feature>
<evidence type="ECO:0000256" key="3">
    <source>
        <dbReference type="SAM" id="MobiDB-lite"/>
    </source>
</evidence>
<evidence type="ECO:0000256" key="2">
    <source>
        <dbReference type="PROSITE-ProRule" id="PRU00117"/>
    </source>
</evidence>
<dbReference type="PROSITE" id="PS50084">
    <property type="entry name" value="KH_TYPE_1"/>
    <property type="match status" value="1"/>
</dbReference>
<keyword evidence="2" id="KW-0694">RNA-binding</keyword>
<dbReference type="EMBL" id="UYYB01021440">
    <property type="protein sequence ID" value="VDM71655.1"/>
    <property type="molecule type" value="Genomic_DNA"/>
</dbReference>
<dbReference type="Gene3D" id="3.30.1370.10">
    <property type="entry name" value="K Homology domain, type 1"/>
    <property type="match status" value="1"/>
</dbReference>
<dbReference type="InterPro" id="IPR004088">
    <property type="entry name" value="KH_dom_type_1"/>
</dbReference>
<dbReference type="SUPFAM" id="SSF54791">
    <property type="entry name" value="Eukaryotic type KH-domain (KH-domain type I)"/>
    <property type="match status" value="1"/>
</dbReference>
<protein>
    <recommendedName>
        <fullName evidence="4">K Homology domain-containing protein</fullName>
    </recommendedName>
</protein>
<dbReference type="Proteomes" id="UP000270094">
    <property type="component" value="Unassembled WGS sequence"/>
</dbReference>
<dbReference type="CDD" id="cd22433">
    <property type="entry name" value="KH-I_HNRNPK_rpt2"/>
    <property type="match status" value="1"/>
</dbReference>
<dbReference type="OrthoDB" id="1937934at2759"/>
<evidence type="ECO:0000313" key="6">
    <source>
        <dbReference type="Proteomes" id="UP000270094"/>
    </source>
</evidence>
<organism evidence="5 6">
    <name type="scientific">Strongylus vulgaris</name>
    <name type="common">Blood worm</name>
    <dbReference type="NCBI Taxonomy" id="40348"/>
    <lineage>
        <taxon>Eukaryota</taxon>
        <taxon>Metazoa</taxon>
        <taxon>Ecdysozoa</taxon>
        <taxon>Nematoda</taxon>
        <taxon>Chromadorea</taxon>
        <taxon>Rhabditida</taxon>
        <taxon>Rhabditina</taxon>
        <taxon>Rhabditomorpha</taxon>
        <taxon>Strongyloidea</taxon>
        <taxon>Strongylidae</taxon>
        <taxon>Strongylus</taxon>
    </lineage>
</organism>
<dbReference type="Pfam" id="PF00013">
    <property type="entry name" value="KH_1"/>
    <property type="match status" value="1"/>
</dbReference>
<evidence type="ECO:0000259" key="4">
    <source>
        <dbReference type="SMART" id="SM00322"/>
    </source>
</evidence>
<accession>A0A3P7KLC1</accession>
<dbReference type="GO" id="GO:0003723">
    <property type="term" value="F:RNA binding"/>
    <property type="evidence" value="ECO:0007669"/>
    <property type="project" value="UniProtKB-UniRule"/>
</dbReference>
<dbReference type="InterPro" id="IPR004087">
    <property type="entry name" value="KH_dom"/>
</dbReference>
<evidence type="ECO:0000313" key="5">
    <source>
        <dbReference type="EMBL" id="VDM71655.1"/>
    </source>
</evidence>
<dbReference type="AlphaFoldDB" id="A0A3P7KLC1"/>
<keyword evidence="1" id="KW-0677">Repeat</keyword>